<sequence length="176" mass="20278">MLVYIHGKNVEITEAMQAAVEDKLDFLNKYFEIDDTWRANVVVNVYPEGVKVEVTVNSKIGALRAEVQHEDFYAALDKVVHKLEDQIRRHKTKLSRKNRESLSAAFINMIEENDQEEEAKIVRTKTIDAQVMNLNDAILQMEMLGHSFFIYTDDETNGVAVVYKRHDGDYGLLEVE</sequence>
<dbReference type="GO" id="GO:0045900">
    <property type="term" value="P:negative regulation of translational elongation"/>
    <property type="evidence" value="ECO:0007669"/>
    <property type="project" value="TreeGrafter"/>
</dbReference>
<reference evidence="5 6" key="1">
    <citation type="submission" date="2020-08" db="EMBL/GenBank/DDBJ databases">
        <title>Genome sequence of Erysipelothrix inopinata DSM 15511T.</title>
        <authorList>
            <person name="Hyun D.-W."/>
            <person name="Bae J.-W."/>
        </authorList>
    </citation>
    <scope>NUCLEOTIDE SEQUENCE [LARGE SCALE GENOMIC DNA]</scope>
    <source>
        <strain evidence="5 6">DSM 15511</strain>
    </source>
</reference>
<dbReference type="AlphaFoldDB" id="A0A7G9RWS6"/>
<protein>
    <recommendedName>
        <fullName evidence="2">Ribosome hibernation promoting factor</fullName>
        <shortName evidence="2">HPF</shortName>
    </recommendedName>
</protein>
<gene>
    <name evidence="5" type="primary">raiA</name>
    <name evidence="2" type="synonym">hpf</name>
    <name evidence="5" type="ORF">H9L01_06635</name>
</gene>
<keyword evidence="6" id="KW-1185">Reference proteome</keyword>
<dbReference type="Pfam" id="PF16321">
    <property type="entry name" value="Ribosom_S30AE_C"/>
    <property type="match status" value="1"/>
</dbReference>
<dbReference type="PANTHER" id="PTHR33231:SF1">
    <property type="entry name" value="30S RIBOSOMAL PROTEIN"/>
    <property type="match status" value="1"/>
</dbReference>
<dbReference type="InterPro" id="IPR050574">
    <property type="entry name" value="HPF/YfiA_ribosome-assoc"/>
</dbReference>
<feature type="coiled-coil region" evidence="3">
    <location>
        <begin position="73"/>
        <end position="100"/>
    </location>
</feature>
<dbReference type="Pfam" id="PF02482">
    <property type="entry name" value="Ribosomal_S30AE"/>
    <property type="match status" value="1"/>
</dbReference>
<feature type="domain" description="Sigma 54 modulation/S30EA ribosomal protein C-terminal" evidence="4">
    <location>
        <begin position="116"/>
        <end position="172"/>
    </location>
</feature>
<evidence type="ECO:0000256" key="3">
    <source>
        <dbReference type="SAM" id="Coils"/>
    </source>
</evidence>
<dbReference type="Proteomes" id="UP000515928">
    <property type="component" value="Chromosome"/>
</dbReference>
<dbReference type="GO" id="GO:0022627">
    <property type="term" value="C:cytosolic small ribosomal subunit"/>
    <property type="evidence" value="ECO:0007669"/>
    <property type="project" value="TreeGrafter"/>
</dbReference>
<proteinExistence type="inferred from homology"/>
<name>A0A7G9RWS6_9FIRM</name>
<evidence type="ECO:0000256" key="1">
    <source>
        <dbReference type="ARBA" id="ARBA00022845"/>
    </source>
</evidence>
<dbReference type="InterPro" id="IPR034694">
    <property type="entry name" value="HPF_long/plastid"/>
</dbReference>
<dbReference type="EMBL" id="CP060715">
    <property type="protein sequence ID" value="QNN60051.1"/>
    <property type="molecule type" value="Genomic_DNA"/>
</dbReference>
<dbReference type="CDD" id="cd00552">
    <property type="entry name" value="RaiA"/>
    <property type="match status" value="1"/>
</dbReference>
<dbReference type="Gene3D" id="3.30.505.50">
    <property type="entry name" value="Sigma 54 modulation/S30EA ribosomal protein, C-terminal domain"/>
    <property type="match status" value="1"/>
</dbReference>
<evidence type="ECO:0000256" key="2">
    <source>
        <dbReference type="HAMAP-Rule" id="MF_00839"/>
    </source>
</evidence>
<dbReference type="RefSeq" id="WP_187533184.1">
    <property type="nucleotide sequence ID" value="NZ_CBCSHU010000002.1"/>
</dbReference>
<dbReference type="InterPro" id="IPR003489">
    <property type="entry name" value="RHF/RaiA"/>
</dbReference>
<dbReference type="HAMAP" id="MF_00839">
    <property type="entry name" value="HPF"/>
    <property type="match status" value="1"/>
</dbReference>
<dbReference type="KEGG" id="eio:H9L01_06635"/>
<dbReference type="PANTHER" id="PTHR33231">
    <property type="entry name" value="30S RIBOSOMAL PROTEIN"/>
    <property type="match status" value="1"/>
</dbReference>
<dbReference type="NCBIfam" id="TIGR00741">
    <property type="entry name" value="yfiA"/>
    <property type="match status" value="1"/>
</dbReference>
<dbReference type="InterPro" id="IPR038416">
    <property type="entry name" value="Ribosom_S30AE_C_sf"/>
</dbReference>
<organism evidence="5 6">
    <name type="scientific">Erysipelothrix inopinata</name>
    <dbReference type="NCBI Taxonomy" id="225084"/>
    <lineage>
        <taxon>Bacteria</taxon>
        <taxon>Bacillati</taxon>
        <taxon>Bacillota</taxon>
        <taxon>Erysipelotrichia</taxon>
        <taxon>Erysipelotrichales</taxon>
        <taxon>Erysipelotrichaceae</taxon>
        <taxon>Erysipelothrix</taxon>
    </lineage>
</organism>
<evidence type="ECO:0000313" key="6">
    <source>
        <dbReference type="Proteomes" id="UP000515928"/>
    </source>
</evidence>
<accession>A0A7G9RWS6</accession>
<dbReference type="InterPro" id="IPR032528">
    <property type="entry name" value="Ribosom_S30AE_C"/>
</dbReference>
<evidence type="ECO:0000259" key="4">
    <source>
        <dbReference type="Pfam" id="PF16321"/>
    </source>
</evidence>
<keyword evidence="1 2" id="KW-0810">Translation regulation</keyword>
<evidence type="ECO:0000313" key="5">
    <source>
        <dbReference type="EMBL" id="QNN60051.1"/>
    </source>
</evidence>
<comment type="similarity">
    <text evidence="2">Belongs to the HPF/YfiA ribosome-associated protein family. Long HPF subfamily.</text>
</comment>
<dbReference type="Gene3D" id="3.30.160.100">
    <property type="entry name" value="Ribosome hibernation promotion factor-like"/>
    <property type="match status" value="1"/>
</dbReference>
<keyword evidence="3" id="KW-0175">Coiled coil</keyword>
<comment type="subunit">
    <text evidence="2">Interacts with 100S ribosomes.</text>
</comment>
<dbReference type="InterPro" id="IPR036567">
    <property type="entry name" value="RHF-like"/>
</dbReference>
<comment type="subcellular location">
    <subcellularLocation>
        <location evidence="2">Cytoplasm</location>
    </subcellularLocation>
</comment>
<dbReference type="GO" id="GO:0043024">
    <property type="term" value="F:ribosomal small subunit binding"/>
    <property type="evidence" value="ECO:0007669"/>
    <property type="project" value="TreeGrafter"/>
</dbReference>
<comment type="function">
    <text evidence="2">Required for dimerization of active 70S ribosomes into 100S ribosomes in stationary phase; 100S ribosomes are translationally inactive and sometimes present during exponential growth.</text>
</comment>
<keyword evidence="2" id="KW-0963">Cytoplasm</keyword>
<dbReference type="SUPFAM" id="SSF69754">
    <property type="entry name" value="Ribosome binding protein Y (YfiA homologue)"/>
    <property type="match status" value="1"/>
</dbReference>